<evidence type="ECO:0000313" key="1">
    <source>
        <dbReference type="EMBL" id="PWU23855.1"/>
    </source>
</evidence>
<evidence type="ECO:0000313" key="2">
    <source>
        <dbReference type="Proteomes" id="UP000246104"/>
    </source>
</evidence>
<reference evidence="1 2" key="1">
    <citation type="submission" date="2018-02" db="EMBL/GenBank/DDBJ databases">
        <title>Genomic Reconstructions from Amazon Rainforest and Pasture Soil Reveal Novel Insights into the Physiology of Candidate Phyla in Tropical Sites.</title>
        <authorList>
            <person name="Kroeger M.E."/>
            <person name="Delmont T."/>
            <person name="Eren A.M."/>
            <person name="Guo J."/>
            <person name="Meyer K.M."/>
            <person name="Khan K."/>
            <person name="Rodrigues J.L.M."/>
            <person name="Bohannan B.J.M."/>
            <person name="Tringe S."/>
            <person name="Borges C.D."/>
            <person name="Tiedje J."/>
            <person name="Tsai S.M."/>
            <person name="Nusslein K."/>
        </authorList>
    </citation>
    <scope>NUCLEOTIDE SEQUENCE [LARGE SCALE GENOMIC DNA]</scope>
    <source>
        <strain evidence="1">Amazon FNV 2010 28 9</strain>
    </source>
</reference>
<comment type="caution">
    <text evidence="1">The sequence shown here is derived from an EMBL/GenBank/DDBJ whole genome shotgun (WGS) entry which is preliminary data.</text>
</comment>
<dbReference type="Proteomes" id="UP000246104">
    <property type="component" value="Unassembled WGS sequence"/>
</dbReference>
<organism evidence="1 2">
    <name type="scientific">Candidatus Cerribacteria bacterium 'Amazon FNV 2010 28 9'</name>
    <dbReference type="NCBI Taxonomy" id="2081795"/>
    <lineage>
        <taxon>Bacteria</taxon>
        <taxon>Candidatus Cerribacteria</taxon>
    </lineage>
</organism>
<accession>A0A317JQY8</accession>
<gene>
    <name evidence="1" type="ORF">C5B42_01690</name>
</gene>
<protein>
    <submittedName>
        <fullName evidence="1">Uncharacterized protein</fullName>
    </submittedName>
</protein>
<proteinExistence type="predicted"/>
<name>A0A317JQY8_9BACT</name>
<sequence length="68" mass="8094">MAKGEAFDEKVARLKDVYEIEIRNLEEKVIAALLGLVPAPEGKTKRRQEQLEHLRKRQIYYRLDRKRS</sequence>
<dbReference type="AlphaFoldDB" id="A0A317JQY8"/>
<dbReference type="EMBL" id="PSRQ01000022">
    <property type="protein sequence ID" value="PWU23855.1"/>
    <property type="molecule type" value="Genomic_DNA"/>
</dbReference>